<proteinExistence type="predicted"/>
<keyword evidence="1" id="KW-0472">Membrane</keyword>
<feature type="transmembrane region" description="Helical" evidence="1">
    <location>
        <begin position="9"/>
        <end position="30"/>
    </location>
</feature>
<protein>
    <submittedName>
        <fullName evidence="2">Uncharacterized protein</fullName>
    </submittedName>
</protein>
<organism evidence="2 3">
    <name type="scientific">Klebsiella spallanzanii</name>
    <dbReference type="NCBI Taxonomy" id="2587528"/>
    <lineage>
        <taxon>Bacteria</taxon>
        <taxon>Pseudomonadati</taxon>
        <taxon>Pseudomonadota</taxon>
        <taxon>Gammaproteobacteria</taxon>
        <taxon>Enterobacterales</taxon>
        <taxon>Enterobacteriaceae</taxon>
        <taxon>Klebsiella/Raoultella group</taxon>
        <taxon>Klebsiella</taxon>
    </lineage>
</organism>
<gene>
    <name evidence="2" type="ORF">SB6408_05312</name>
</gene>
<evidence type="ECO:0000313" key="3">
    <source>
        <dbReference type="Proteomes" id="UP000318370"/>
    </source>
</evidence>
<keyword evidence="1" id="KW-0812">Transmembrane</keyword>
<reference evidence="2 3" key="1">
    <citation type="submission" date="2019-07" db="EMBL/GenBank/DDBJ databases">
        <authorList>
            <person name="Brisse S."/>
            <person name="Rodrigues C."/>
            <person name="Thorpe H."/>
        </authorList>
    </citation>
    <scope>NUCLEOTIDE SEQUENCE [LARGE SCALE GENOMIC DNA]</scope>
    <source>
        <strain evidence="2">SB6408</strain>
    </source>
</reference>
<dbReference type="AlphaFoldDB" id="A0A564L6A0"/>
<dbReference type="Proteomes" id="UP000318370">
    <property type="component" value="Unassembled WGS sequence"/>
</dbReference>
<sequence>MSRNGFRSLVIVLAIGMVFWVGLAVEILYVTGGFNG</sequence>
<keyword evidence="1" id="KW-1133">Transmembrane helix</keyword>
<evidence type="ECO:0000313" key="2">
    <source>
        <dbReference type="EMBL" id="VUS76946.1"/>
    </source>
</evidence>
<evidence type="ECO:0000256" key="1">
    <source>
        <dbReference type="SAM" id="Phobius"/>
    </source>
</evidence>
<dbReference type="EMBL" id="CABGHF010000016">
    <property type="protein sequence ID" value="VUS76946.1"/>
    <property type="molecule type" value="Genomic_DNA"/>
</dbReference>
<accession>A0A564L6A0</accession>
<name>A0A564L6A0_9ENTR</name>